<dbReference type="GO" id="GO:0003700">
    <property type="term" value="F:DNA-binding transcription factor activity"/>
    <property type="evidence" value="ECO:0007669"/>
    <property type="project" value="InterPro"/>
</dbReference>
<dbReference type="GO" id="GO:0045892">
    <property type="term" value="P:negative regulation of DNA-templated transcription"/>
    <property type="evidence" value="ECO:0007669"/>
    <property type="project" value="TreeGrafter"/>
</dbReference>
<dbReference type="KEGG" id="aman:B6F84_02505"/>
<dbReference type="GO" id="GO:0008270">
    <property type="term" value="F:zinc ion binding"/>
    <property type="evidence" value="ECO:0007669"/>
    <property type="project" value="TreeGrafter"/>
</dbReference>
<dbReference type="Pfam" id="PF01475">
    <property type="entry name" value="FUR"/>
    <property type="match status" value="1"/>
</dbReference>
<dbReference type="PANTHER" id="PTHR33202">
    <property type="entry name" value="ZINC UPTAKE REGULATION PROTEIN"/>
    <property type="match status" value="1"/>
</dbReference>
<dbReference type="Proteomes" id="UP000193404">
    <property type="component" value="Chromosome"/>
</dbReference>
<dbReference type="GeneID" id="41589754"/>
<dbReference type="GO" id="GO:0000976">
    <property type="term" value="F:transcription cis-regulatory region binding"/>
    <property type="evidence" value="ECO:0007669"/>
    <property type="project" value="TreeGrafter"/>
</dbReference>
<dbReference type="EMBL" id="CP020477">
    <property type="protein sequence ID" value="ARM75009.1"/>
    <property type="molecule type" value="Genomic_DNA"/>
</dbReference>
<dbReference type="STRING" id="282676.B6F84_02505"/>
<dbReference type="Gene3D" id="1.10.10.10">
    <property type="entry name" value="Winged helix-like DNA-binding domain superfamily/Winged helix DNA-binding domain"/>
    <property type="match status" value="1"/>
</dbReference>
<protein>
    <submittedName>
        <fullName evidence="1">Transcriptional repressor</fullName>
    </submittedName>
</protein>
<accession>A0A1W6JXN0</accession>
<dbReference type="SUPFAM" id="SSF46785">
    <property type="entry name" value="Winged helix' DNA-binding domain"/>
    <property type="match status" value="1"/>
</dbReference>
<reference evidence="1 2" key="1">
    <citation type="submission" date="2017-03" db="EMBL/GenBank/DDBJ databases">
        <title>Sulfur activation and transportation mechanism of thermophilic Archaea Acidianus manzaensis YN-25.</title>
        <authorList>
            <person name="Ma Y."/>
            <person name="Yang Y."/>
            <person name="Xia J."/>
        </authorList>
    </citation>
    <scope>NUCLEOTIDE SEQUENCE [LARGE SCALE GENOMIC DNA]</scope>
    <source>
        <strain evidence="1 2">YN-25</strain>
    </source>
</reference>
<organism evidence="1 2">
    <name type="scientific">Acidianus manzaensis</name>
    <dbReference type="NCBI Taxonomy" id="282676"/>
    <lineage>
        <taxon>Archaea</taxon>
        <taxon>Thermoproteota</taxon>
        <taxon>Thermoprotei</taxon>
        <taxon>Sulfolobales</taxon>
        <taxon>Sulfolobaceae</taxon>
        <taxon>Acidianus</taxon>
    </lineage>
</organism>
<dbReference type="InterPro" id="IPR002481">
    <property type="entry name" value="FUR"/>
</dbReference>
<sequence length="134" mass="15101">MEITPVEILRKKGLKVTPQRLAVLSLLSKGGHYSGEQIFEELKKNEPSISLSTVYNALEVLEKSGIINSFEANGITWYEMRRQPHVNVICEENNEIIDVDISLEEIIDQLKKKGINVINLSVVAYAECSKLESK</sequence>
<dbReference type="CDD" id="cd07153">
    <property type="entry name" value="Fur_like"/>
    <property type="match status" value="1"/>
</dbReference>
<dbReference type="AlphaFoldDB" id="A0A1W6JXN0"/>
<dbReference type="OrthoDB" id="21318at2157"/>
<proteinExistence type="predicted"/>
<dbReference type="PANTHER" id="PTHR33202:SF7">
    <property type="entry name" value="FERRIC UPTAKE REGULATION PROTEIN"/>
    <property type="match status" value="1"/>
</dbReference>
<evidence type="ECO:0000313" key="1">
    <source>
        <dbReference type="EMBL" id="ARM75009.1"/>
    </source>
</evidence>
<keyword evidence="2" id="KW-1185">Reference proteome</keyword>
<dbReference type="RefSeq" id="WP_148690764.1">
    <property type="nucleotide sequence ID" value="NZ_CP020477.1"/>
</dbReference>
<dbReference type="GO" id="GO:1900376">
    <property type="term" value="P:regulation of secondary metabolite biosynthetic process"/>
    <property type="evidence" value="ECO:0007669"/>
    <property type="project" value="TreeGrafter"/>
</dbReference>
<name>A0A1W6JXN0_9CREN</name>
<dbReference type="InterPro" id="IPR036390">
    <property type="entry name" value="WH_DNA-bd_sf"/>
</dbReference>
<gene>
    <name evidence="1" type="ORF">B6F84_02505</name>
</gene>
<dbReference type="InterPro" id="IPR036388">
    <property type="entry name" value="WH-like_DNA-bd_sf"/>
</dbReference>
<evidence type="ECO:0000313" key="2">
    <source>
        <dbReference type="Proteomes" id="UP000193404"/>
    </source>
</evidence>